<dbReference type="PATRIC" id="fig|1800.3.peg.3130"/>
<comment type="catalytic activity">
    <reaction evidence="2">
        <text>oxidized coenzyme F420-(gamma-L-Glu)(n) + a quinol + H(+) = reduced coenzyme F420-(gamma-L-Glu)(n) + a quinone</text>
        <dbReference type="Rhea" id="RHEA:39663"/>
        <dbReference type="Rhea" id="RHEA-COMP:12939"/>
        <dbReference type="Rhea" id="RHEA-COMP:14378"/>
        <dbReference type="ChEBI" id="CHEBI:15378"/>
        <dbReference type="ChEBI" id="CHEBI:24646"/>
        <dbReference type="ChEBI" id="CHEBI:132124"/>
        <dbReference type="ChEBI" id="CHEBI:133980"/>
        <dbReference type="ChEBI" id="CHEBI:139511"/>
    </reaction>
</comment>
<accession>A0A0J6Z2I3</accession>
<dbReference type="PANTHER" id="PTHR39428">
    <property type="entry name" value="F420H(2)-DEPENDENT QUINONE REDUCTASE RV1261C"/>
    <property type="match status" value="1"/>
</dbReference>
<reference evidence="3 4" key="1">
    <citation type="journal article" date="2015" name="Genome Biol. Evol.">
        <title>Characterization of Three Mycobacterium spp. with Potential Use in Bioremediation by Genome Sequencing and Comparative Genomics.</title>
        <authorList>
            <person name="Das S."/>
            <person name="Pettersson B.M."/>
            <person name="Behra P.R."/>
            <person name="Ramesh M."/>
            <person name="Dasgupta S."/>
            <person name="Bhattacharya A."/>
            <person name="Kirsebom L.A."/>
        </authorList>
    </citation>
    <scope>NUCLEOTIDE SEQUENCE [LARGE SCALE GENOMIC DNA]</scope>
    <source>
        <strain evidence="3 4">DSM 44219</strain>
    </source>
</reference>
<dbReference type="PANTHER" id="PTHR39428:SF1">
    <property type="entry name" value="F420H(2)-DEPENDENT QUINONE REDUCTASE RV1261C"/>
    <property type="match status" value="1"/>
</dbReference>
<name>A0A0J6Z2I3_MYCCU</name>
<keyword evidence="4" id="KW-1185">Reference proteome</keyword>
<evidence type="ECO:0000313" key="3">
    <source>
        <dbReference type="EMBL" id="KMO78881.1"/>
    </source>
</evidence>
<evidence type="ECO:0000256" key="2">
    <source>
        <dbReference type="ARBA" id="ARBA00049106"/>
    </source>
</evidence>
<comment type="similarity">
    <text evidence="1">Belongs to the F420H(2)-dependent quinone reductase family.</text>
</comment>
<proteinExistence type="inferred from homology"/>
<dbReference type="SUPFAM" id="SSF50475">
    <property type="entry name" value="FMN-binding split barrel"/>
    <property type="match status" value="1"/>
</dbReference>
<comment type="caution">
    <text evidence="3">The sequence shown here is derived from an EMBL/GenBank/DDBJ whole genome shotgun (WGS) entry which is preliminary data.</text>
</comment>
<evidence type="ECO:0000313" key="4">
    <source>
        <dbReference type="Proteomes" id="UP000036176"/>
    </source>
</evidence>
<dbReference type="EC" id="1.-.-.-" evidence="3"/>
<dbReference type="NCBIfam" id="TIGR00026">
    <property type="entry name" value="hi_GC_TIGR00026"/>
    <property type="match status" value="1"/>
</dbReference>
<sequence>MGFIVRVARASLALPSPTMGIPEVEPTAPSPLFLAGAKLMGTDTARRFLKRYGWRIDRAVIKLTNGHVSMSLVLPEVLLTHTGAKTGQQRSTPLTYFTDRGRVITIASNYGGDRHPAWYHNVMAHPHVTLSTRGYTGTFVAEEMTGAERDRLFDLAKRFVPNYADYERMAGSRRIPVVAFTETTSG</sequence>
<dbReference type="Gene3D" id="2.30.110.10">
    <property type="entry name" value="Electron Transport, Fmn-binding Protein, Chain A"/>
    <property type="match status" value="1"/>
</dbReference>
<dbReference type="InterPro" id="IPR012349">
    <property type="entry name" value="Split_barrel_FMN-bd"/>
</dbReference>
<keyword evidence="3" id="KW-0560">Oxidoreductase</keyword>
<evidence type="ECO:0000256" key="1">
    <source>
        <dbReference type="ARBA" id="ARBA00008710"/>
    </source>
</evidence>
<dbReference type="Proteomes" id="UP000036176">
    <property type="component" value="Unassembled WGS sequence"/>
</dbReference>
<dbReference type="GO" id="GO:0070967">
    <property type="term" value="F:coenzyme F420 binding"/>
    <property type="evidence" value="ECO:0007669"/>
    <property type="project" value="TreeGrafter"/>
</dbReference>
<organism evidence="3 4">
    <name type="scientific">Mycolicibacterium chubuense</name>
    <name type="common">Mycobacterium chubuense</name>
    <dbReference type="NCBI Taxonomy" id="1800"/>
    <lineage>
        <taxon>Bacteria</taxon>
        <taxon>Bacillati</taxon>
        <taxon>Actinomycetota</taxon>
        <taxon>Actinomycetes</taxon>
        <taxon>Mycobacteriales</taxon>
        <taxon>Mycobacteriaceae</taxon>
        <taxon>Mycolicibacterium</taxon>
    </lineage>
</organism>
<protein>
    <submittedName>
        <fullName evidence="3">Putative nitroreductase</fullName>
        <ecNumber evidence="3">1.-.-.-</ecNumber>
    </submittedName>
</protein>
<dbReference type="Pfam" id="PF04075">
    <property type="entry name" value="F420H2_quin_red"/>
    <property type="match status" value="1"/>
</dbReference>
<dbReference type="GO" id="GO:0005886">
    <property type="term" value="C:plasma membrane"/>
    <property type="evidence" value="ECO:0007669"/>
    <property type="project" value="TreeGrafter"/>
</dbReference>
<gene>
    <name evidence="3" type="ORF">MCHUDSM44219_03119</name>
</gene>
<dbReference type="AlphaFoldDB" id="A0A0J6Z2I3"/>
<dbReference type="EMBL" id="JYNX01000037">
    <property type="protein sequence ID" value="KMO78881.1"/>
    <property type="molecule type" value="Genomic_DNA"/>
</dbReference>
<dbReference type="InterPro" id="IPR004378">
    <property type="entry name" value="F420H2_quin_Rdtase"/>
</dbReference>
<dbReference type="GO" id="GO:0052755">
    <property type="term" value="F:coenzyme F420H2:quinone oxidoreductase activity"/>
    <property type="evidence" value="ECO:0007669"/>
    <property type="project" value="RHEA"/>
</dbReference>